<gene>
    <name evidence="6" type="ORF">KK103_14480</name>
</gene>
<dbReference type="GO" id="GO:0042398">
    <property type="term" value="P:modified amino acid biosynthetic process"/>
    <property type="evidence" value="ECO:0007669"/>
    <property type="project" value="InterPro"/>
</dbReference>
<evidence type="ECO:0000256" key="3">
    <source>
        <dbReference type="ARBA" id="ARBA00022840"/>
    </source>
</evidence>
<comment type="catalytic activity">
    <reaction evidence="4 5">
        <text>L-cysteine + L-glutamate + ATP = gamma-L-glutamyl-L-cysteine + ADP + phosphate + H(+)</text>
        <dbReference type="Rhea" id="RHEA:13285"/>
        <dbReference type="ChEBI" id="CHEBI:15378"/>
        <dbReference type="ChEBI" id="CHEBI:29985"/>
        <dbReference type="ChEBI" id="CHEBI:30616"/>
        <dbReference type="ChEBI" id="CHEBI:35235"/>
        <dbReference type="ChEBI" id="CHEBI:43474"/>
        <dbReference type="ChEBI" id="CHEBI:58173"/>
        <dbReference type="ChEBI" id="CHEBI:456216"/>
        <dbReference type="EC" id="6.3.2.2"/>
    </reaction>
</comment>
<dbReference type="EMBL" id="JAHEWX010000021">
    <property type="protein sequence ID" value="MBT1542973.1"/>
    <property type="molecule type" value="Genomic_DNA"/>
</dbReference>
<keyword evidence="2 5" id="KW-0547">Nucleotide-binding</keyword>
<dbReference type="HAMAP" id="MF_01609">
    <property type="entry name" value="Glu_cys_ligase_2"/>
    <property type="match status" value="1"/>
</dbReference>
<dbReference type="SUPFAM" id="SSF55931">
    <property type="entry name" value="Glutamine synthetase/guanido kinase"/>
    <property type="match status" value="1"/>
</dbReference>
<dbReference type="NCBIfam" id="NF010042">
    <property type="entry name" value="PRK13517.1-2"/>
    <property type="match status" value="1"/>
</dbReference>
<evidence type="ECO:0000256" key="2">
    <source>
        <dbReference type="ARBA" id="ARBA00022741"/>
    </source>
</evidence>
<name>A0A9Q2W8L1_9MICO</name>
<comment type="function">
    <text evidence="5">ATP-dependent carboxylate-amine ligase which exhibits weak glutamate--cysteine ligase activity.</text>
</comment>
<dbReference type="Pfam" id="PF04107">
    <property type="entry name" value="GCS2"/>
    <property type="match status" value="1"/>
</dbReference>
<evidence type="ECO:0000313" key="6">
    <source>
        <dbReference type="EMBL" id="MBT1542973.1"/>
    </source>
</evidence>
<dbReference type="InterPro" id="IPR006336">
    <property type="entry name" value="GCS2"/>
</dbReference>
<sequence>MDGMDIRFTESRPSTIGVEWELPLVDLSTGDLAPRAPAVIAAVHERLGDADRVTEELLTNTVEVVSSVHDRVGAATSELSGIIGEVIDAAEPLDAQVMCSGTHPFAVWDQQEITPDSEHYTTLIDRTRWWGRQMLIWGVHVHVGIDDRDKAVPIMNAMLAYVPHLQAFTASSPFWGGTDTGYASNRALMFQQLPTGGLPPQLGAWANFEEVVGDLTHTGVIDSVKDLRWDIRPSPGWGTLENRVSDGISTLHEVGAVTALVQCLVTACSDRLDAGETLPTMQPWFIRENKWRAARYGMEAEIITNVAGDERLVTDEVHDLVQRLDPIAERLGCQDELHHLDTMIERGASYQRQLQVARENGGDLRAVVRHLVTEFRDAL</sequence>
<reference evidence="6" key="1">
    <citation type="submission" date="2021-05" db="EMBL/GenBank/DDBJ databases">
        <title>Whole genome sequence of Curtobacterium flaccumfaciens pv. flaccumfaciens strain CFBP 3417.</title>
        <authorList>
            <person name="Osdaghi E."/>
            <person name="Taghouti G."/>
            <person name="Portier P."/>
            <person name="Fazliarab A."/>
            <person name="Taghavi S.M."/>
            <person name="Briand M."/>
            <person name="Le-Saux M."/>
            <person name="Jacques M.-A."/>
        </authorList>
    </citation>
    <scope>NUCLEOTIDE SEQUENCE</scope>
    <source>
        <strain evidence="6">CFBP 3417</strain>
    </source>
</reference>
<organism evidence="6 7">
    <name type="scientific">Curtobacterium flaccumfaciens pv. flaccumfaciens</name>
    <dbReference type="NCBI Taxonomy" id="138532"/>
    <lineage>
        <taxon>Bacteria</taxon>
        <taxon>Bacillati</taxon>
        <taxon>Actinomycetota</taxon>
        <taxon>Actinomycetes</taxon>
        <taxon>Micrococcales</taxon>
        <taxon>Microbacteriaceae</taxon>
        <taxon>Curtobacterium</taxon>
    </lineage>
</organism>
<dbReference type="RefSeq" id="WP_017888262.1">
    <property type="nucleotide sequence ID" value="NZ_JAHEWX010000021.1"/>
</dbReference>
<dbReference type="AlphaFoldDB" id="A0A9Q2W8L1"/>
<dbReference type="PANTHER" id="PTHR36510">
    <property type="entry name" value="GLUTAMATE--CYSTEINE LIGASE 2-RELATED"/>
    <property type="match status" value="1"/>
</dbReference>
<accession>A0A9Q2W8L1</accession>
<comment type="caution">
    <text evidence="6">The sequence shown here is derived from an EMBL/GenBank/DDBJ whole genome shotgun (WGS) entry which is preliminary data.</text>
</comment>
<protein>
    <recommendedName>
        <fullName evidence="5">Putative glutamate--cysteine ligase 2</fullName>
        <ecNumber evidence="5">6.3.2.2</ecNumber>
    </recommendedName>
    <alternativeName>
        <fullName evidence="5">Gamma-glutamylcysteine synthetase 2</fullName>
        <shortName evidence="5">GCS 2</shortName>
        <shortName evidence="5">Gamma-GCS 2</shortName>
    </alternativeName>
</protein>
<keyword evidence="3 5" id="KW-0067">ATP-binding</keyword>
<dbReference type="GO" id="GO:0004357">
    <property type="term" value="F:glutamate-cysteine ligase activity"/>
    <property type="evidence" value="ECO:0007669"/>
    <property type="project" value="UniProtKB-EC"/>
</dbReference>
<dbReference type="PANTHER" id="PTHR36510:SF1">
    <property type="entry name" value="GLUTAMATE--CYSTEINE LIGASE 2-RELATED"/>
    <property type="match status" value="1"/>
</dbReference>
<evidence type="ECO:0000256" key="1">
    <source>
        <dbReference type="ARBA" id="ARBA00022598"/>
    </source>
</evidence>
<dbReference type="NCBIfam" id="NF010043">
    <property type="entry name" value="PRK13517.1-3"/>
    <property type="match status" value="1"/>
</dbReference>
<dbReference type="NCBIfam" id="NF010044">
    <property type="entry name" value="PRK13517.1-4"/>
    <property type="match status" value="1"/>
</dbReference>
<dbReference type="InterPro" id="IPR014746">
    <property type="entry name" value="Gln_synth/guanido_kin_cat_dom"/>
</dbReference>
<dbReference type="InterPro" id="IPR011793">
    <property type="entry name" value="YbdK"/>
</dbReference>
<dbReference type="EC" id="6.3.2.2" evidence="5"/>
<dbReference type="InterPro" id="IPR050141">
    <property type="entry name" value="GCL_type2/YbdK_subfam"/>
</dbReference>
<evidence type="ECO:0000256" key="5">
    <source>
        <dbReference type="HAMAP-Rule" id="MF_01609"/>
    </source>
</evidence>
<dbReference type="NCBIfam" id="TIGR02050">
    <property type="entry name" value="gshA_cyan_rel"/>
    <property type="match status" value="1"/>
</dbReference>
<dbReference type="GO" id="GO:0005524">
    <property type="term" value="F:ATP binding"/>
    <property type="evidence" value="ECO:0007669"/>
    <property type="project" value="UniProtKB-KW"/>
</dbReference>
<proteinExistence type="inferred from homology"/>
<evidence type="ECO:0000256" key="4">
    <source>
        <dbReference type="ARBA" id="ARBA00048819"/>
    </source>
</evidence>
<comment type="similarity">
    <text evidence="5">Belongs to the glutamate--cysteine ligase type 2 family. YbdK subfamily.</text>
</comment>
<dbReference type="Gene3D" id="3.30.590.20">
    <property type="match status" value="1"/>
</dbReference>
<dbReference type="Proteomes" id="UP000709437">
    <property type="component" value="Unassembled WGS sequence"/>
</dbReference>
<evidence type="ECO:0000313" key="7">
    <source>
        <dbReference type="Proteomes" id="UP000709437"/>
    </source>
</evidence>
<keyword evidence="1 5" id="KW-0436">Ligase</keyword>